<dbReference type="InterPro" id="IPR004991">
    <property type="entry name" value="Aerolysin-like"/>
</dbReference>
<dbReference type="STRING" id="8128.ENSONIP00000020661"/>
<dbReference type="SUPFAM" id="SSF56973">
    <property type="entry name" value="Aerolisin/ETX pore-forming domain"/>
    <property type="match status" value="1"/>
</dbReference>
<feature type="chain" id="PRO_5025655449" description="Natterin-3-like" evidence="1">
    <location>
        <begin position="27"/>
        <end position="399"/>
    </location>
</feature>
<evidence type="ECO:0000313" key="2">
    <source>
        <dbReference type="Ensembl" id="ENSONIP00000020661.2"/>
    </source>
</evidence>
<dbReference type="Pfam" id="PF03318">
    <property type="entry name" value="ETX_MTX2"/>
    <property type="match status" value="1"/>
</dbReference>
<dbReference type="InParanoid" id="I3KHR6"/>
<sequence length="399" mass="45327">MHEGMDAAVIMYPSVLLLLALQVLSSASLHDIDNTIEQRNDATGSPGKSANRSMLTDQPLLSVTKFRQRRPVHSSSFKTTIDTNLEWITFKRSIINTAVSIYNRNFDRTDYVCKYKCDTGFYTPKEGPYCFFARKNRFHRVYPFELLVNRDNFEILEWKDNSSGKVPKNSVSTCPGEQIYVGMNKYGLGNVSTKEKAFYLPWKGKVYTYTSYKVLTTNENIVSQQIDDVRYNIDNTKILHYPPEVMRQTTISNYECQPVVKTSSISKTSEVEHRWDTYSSVAVTVSTSIKIGIPTVFEKKIEISTEVSFAFTQGTTMTESFTDTVSVEVTVPPNQSCVINMLRYKYKVDIPFTGRLRRTYGNGNIRITSITGKYNGIQVGEVRAVVNRCEPLDGSKPCP</sequence>
<dbReference type="GeneTree" id="ENSGT00400000024875"/>
<dbReference type="OMA" id="YNDYTRR"/>
<reference evidence="2" key="2">
    <citation type="submission" date="2025-08" db="UniProtKB">
        <authorList>
            <consortium name="Ensembl"/>
        </authorList>
    </citation>
    <scope>IDENTIFICATION</scope>
</reference>
<dbReference type="CDD" id="cd20220">
    <property type="entry name" value="PFM_natterin-3-like"/>
    <property type="match status" value="1"/>
</dbReference>
<reference evidence="3" key="1">
    <citation type="submission" date="2012-01" db="EMBL/GenBank/DDBJ databases">
        <title>The Genome Sequence of Oreochromis niloticus (Nile Tilapia).</title>
        <authorList>
            <consortium name="Broad Institute Genome Assembly Team"/>
            <consortium name="Broad Institute Sequencing Platform"/>
            <person name="Di Palma F."/>
            <person name="Johnson J."/>
            <person name="Lander E.S."/>
            <person name="Lindblad-Toh K."/>
        </authorList>
    </citation>
    <scope>NUCLEOTIDE SEQUENCE [LARGE SCALE GENOMIC DNA]</scope>
</reference>
<dbReference type="PANTHER" id="PTHR39244:SF5">
    <property type="entry name" value="NATTERIN-3-LIKE"/>
    <property type="match status" value="1"/>
</dbReference>
<name>I3KHR6_ORENI</name>
<keyword evidence="3" id="KW-1185">Reference proteome</keyword>
<proteinExistence type="predicted"/>
<organism evidence="2 3">
    <name type="scientific">Oreochromis niloticus</name>
    <name type="common">Nile tilapia</name>
    <name type="synonym">Tilapia nilotica</name>
    <dbReference type="NCBI Taxonomy" id="8128"/>
    <lineage>
        <taxon>Eukaryota</taxon>
        <taxon>Metazoa</taxon>
        <taxon>Chordata</taxon>
        <taxon>Craniata</taxon>
        <taxon>Vertebrata</taxon>
        <taxon>Euteleostomi</taxon>
        <taxon>Actinopterygii</taxon>
        <taxon>Neopterygii</taxon>
        <taxon>Teleostei</taxon>
        <taxon>Neoteleostei</taxon>
        <taxon>Acanthomorphata</taxon>
        <taxon>Ovalentaria</taxon>
        <taxon>Cichlomorphae</taxon>
        <taxon>Cichliformes</taxon>
        <taxon>Cichlidae</taxon>
        <taxon>African cichlids</taxon>
        <taxon>Pseudocrenilabrinae</taxon>
        <taxon>Oreochromini</taxon>
        <taxon>Oreochromis</taxon>
    </lineage>
</organism>
<reference evidence="2" key="3">
    <citation type="submission" date="2025-09" db="UniProtKB">
        <authorList>
            <consortium name="Ensembl"/>
        </authorList>
    </citation>
    <scope>IDENTIFICATION</scope>
</reference>
<dbReference type="InterPro" id="IPR053237">
    <property type="entry name" value="Natterin_C"/>
</dbReference>
<keyword evidence="1" id="KW-0732">Signal</keyword>
<protein>
    <recommendedName>
        <fullName evidence="4">Natterin-3-like</fullName>
    </recommendedName>
</protein>
<dbReference type="PANTHER" id="PTHR39244">
    <property type="entry name" value="NATTERIN-4"/>
    <property type="match status" value="1"/>
</dbReference>
<dbReference type="AlphaFoldDB" id="I3KHR6"/>
<evidence type="ECO:0000256" key="1">
    <source>
        <dbReference type="SAM" id="SignalP"/>
    </source>
</evidence>
<evidence type="ECO:0008006" key="4">
    <source>
        <dbReference type="Google" id="ProtNLM"/>
    </source>
</evidence>
<dbReference type="Gene3D" id="2.170.15.10">
    <property type="entry name" value="Proaerolysin, chain A, domain 3"/>
    <property type="match status" value="1"/>
</dbReference>
<accession>I3KHR6</accession>
<dbReference type="Proteomes" id="UP000005207">
    <property type="component" value="Linkage group LG12"/>
</dbReference>
<dbReference type="HOGENOM" id="CLU_068362_0_0_1"/>
<evidence type="ECO:0000313" key="3">
    <source>
        <dbReference type="Proteomes" id="UP000005207"/>
    </source>
</evidence>
<dbReference type="Ensembl" id="ENSONIT00000020679.2">
    <property type="protein sequence ID" value="ENSONIP00000020661.2"/>
    <property type="gene ID" value="ENSONIG00000016406.2"/>
</dbReference>
<feature type="signal peptide" evidence="1">
    <location>
        <begin position="1"/>
        <end position="26"/>
    </location>
</feature>
<dbReference type="FunCoup" id="I3KHR6">
    <property type="interactions" value="10"/>
</dbReference>